<dbReference type="CDD" id="cd16345">
    <property type="entry name" value="LMWP_ArsC"/>
    <property type="match status" value="1"/>
</dbReference>
<evidence type="ECO:0000256" key="1">
    <source>
        <dbReference type="ARBA" id="ARBA00022849"/>
    </source>
</evidence>
<dbReference type="SMART" id="SM00226">
    <property type="entry name" value="LMWPc"/>
    <property type="match status" value="1"/>
</dbReference>
<dbReference type="InterPro" id="IPR023485">
    <property type="entry name" value="Ptyr_pPase"/>
</dbReference>
<dbReference type="Gene3D" id="3.40.50.2300">
    <property type="match status" value="1"/>
</dbReference>
<dbReference type="Gene3D" id="1.10.10.10">
    <property type="entry name" value="Winged helix-like DNA-binding domain superfamily/Winged helix DNA-binding domain"/>
    <property type="match status" value="1"/>
</dbReference>
<dbReference type="InterPro" id="IPR036196">
    <property type="entry name" value="Ptyr_pPase_sf"/>
</dbReference>
<sequence>METKNAIAALTALGHATRLAAFRLLVEAGPAGRMAGDIGGVLQVPPATLSFHLKELLQAGLVESESQGRNVCYRANFSAMTGLIEYLTHNCCAGSPDPACSPTVLAEATLRAWAGHRFEVFSAGSQPAGEVNPFALAQLQAEGIATAGLRSKSWDEFADGAPMDLVITVCDAAAAEACPVVFGDFVRTHWGLPDPAAVDGSAEDKAAAFAQAHAIVKARLLALLALPAATWSDRGQLKDALDRIGFVQPEDGEA</sequence>
<dbReference type="InterPro" id="IPR011991">
    <property type="entry name" value="ArsR-like_HTH"/>
</dbReference>
<dbReference type="Pfam" id="PF12840">
    <property type="entry name" value="HTH_20"/>
    <property type="match status" value="1"/>
</dbReference>
<dbReference type="PANTHER" id="PTHR43428:SF1">
    <property type="entry name" value="ARSENATE REDUCTASE"/>
    <property type="match status" value="1"/>
</dbReference>
<evidence type="ECO:0000259" key="2">
    <source>
        <dbReference type="PROSITE" id="PS50987"/>
    </source>
</evidence>
<dbReference type="SMART" id="SM00418">
    <property type="entry name" value="HTH_ARSR"/>
    <property type="match status" value="1"/>
</dbReference>
<accession>A0AA38XWJ7</accession>
<dbReference type="SUPFAM" id="SSF46785">
    <property type="entry name" value="Winged helix' DNA-binding domain"/>
    <property type="match status" value="1"/>
</dbReference>
<dbReference type="EMBL" id="JAPDRN010000084">
    <property type="protein sequence ID" value="KAJ9626046.1"/>
    <property type="molecule type" value="Genomic_DNA"/>
</dbReference>
<dbReference type="GO" id="GO:0046685">
    <property type="term" value="P:response to arsenic-containing substance"/>
    <property type="evidence" value="ECO:0007669"/>
    <property type="project" value="UniProtKB-KW"/>
</dbReference>
<dbReference type="InterPro" id="IPR036388">
    <property type="entry name" value="WH-like_DNA-bd_sf"/>
</dbReference>
<comment type="caution">
    <text evidence="3">The sequence shown here is derived from an EMBL/GenBank/DDBJ whole genome shotgun (WGS) entry which is preliminary data.</text>
</comment>
<feature type="domain" description="HTH arsR-type" evidence="2">
    <location>
        <begin position="1"/>
        <end position="95"/>
    </location>
</feature>
<gene>
    <name evidence="3" type="ORF">H2204_010168</name>
</gene>
<dbReference type="SUPFAM" id="SSF52788">
    <property type="entry name" value="Phosphotyrosine protein phosphatases I"/>
    <property type="match status" value="1"/>
</dbReference>
<dbReference type="PRINTS" id="PR00778">
    <property type="entry name" value="HTHARSR"/>
</dbReference>
<reference evidence="3" key="1">
    <citation type="submission" date="2022-10" db="EMBL/GenBank/DDBJ databases">
        <title>Culturing micro-colonial fungi from biological soil crusts in the Mojave desert and describing Neophaeococcomyces mojavensis, and introducing the new genera and species Taxawa tesnikishii.</title>
        <authorList>
            <person name="Kurbessoian T."/>
            <person name="Stajich J.E."/>
        </authorList>
    </citation>
    <scope>NUCLEOTIDE SEQUENCE</scope>
    <source>
        <strain evidence="3">TK_35</strain>
    </source>
</reference>
<name>A0AA38XWJ7_9EURO</name>
<dbReference type="InterPro" id="IPR036390">
    <property type="entry name" value="WH_DNA-bd_sf"/>
</dbReference>
<proteinExistence type="predicted"/>
<dbReference type="PROSITE" id="PS50987">
    <property type="entry name" value="HTH_ARSR_2"/>
    <property type="match status" value="1"/>
</dbReference>
<dbReference type="InterPro" id="IPR001845">
    <property type="entry name" value="HTH_ArsR_DNA-bd_dom"/>
</dbReference>
<dbReference type="PANTHER" id="PTHR43428">
    <property type="entry name" value="ARSENATE REDUCTASE"/>
    <property type="match status" value="1"/>
</dbReference>
<keyword evidence="1" id="KW-0059">Arsenical resistance</keyword>
<dbReference type="Pfam" id="PF01451">
    <property type="entry name" value="LMWPc"/>
    <property type="match status" value="1"/>
</dbReference>
<dbReference type="CDD" id="cd00090">
    <property type="entry name" value="HTH_ARSR"/>
    <property type="match status" value="1"/>
</dbReference>
<organism evidence="3">
    <name type="scientific">Knufia peltigerae</name>
    <dbReference type="NCBI Taxonomy" id="1002370"/>
    <lineage>
        <taxon>Eukaryota</taxon>
        <taxon>Fungi</taxon>
        <taxon>Dikarya</taxon>
        <taxon>Ascomycota</taxon>
        <taxon>Pezizomycotina</taxon>
        <taxon>Eurotiomycetes</taxon>
        <taxon>Chaetothyriomycetidae</taxon>
        <taxon>Chaetothyriales</taxon>
        <taxon>Trichomeriaceae</taxon>
        <taxon>Knufia</taxon>
    </lineage>
</organism>
<dbReference type="AlphaFoldDB" id="A0AA38XWJ7"/>
<protein>
    <recommendedName>
        <fullName evidence="2">HTH arsR-type domain-containing protein</fullName>
    </recommendedName>
</protein>
<dbReference type="GO" id="GO:0003700">
    <property type="term" value="F:DNA-binding transcription factor activity"/>
    <property type="evidence" value="ECO:0007669"/>
    <property type="project" value="InterPro"/>
</dbReference>
<evidence type="ECO:0000313" key="3">
    <source>
        <dbReference type="EMBL" id="KAJ9626046.1"/>
    </source>
</evidence>